<evidence type="ECO:0000256" key="8">
    <source>
        <dbReference type="HAMAP-Rule" id="MF_03226"/>
    </source>
</evidence>
<sequence length="323" mass="37190">MADRKVLNKYFPPDFDPEKLWKNKRFLRDPSVKKGPKAPKQMHMRMMFPFTLSCSSCNEFTYVGTKFNSRVEKVQGDDYLGIAIWRFYGRCPNCRNEITFKTDPKNGDYVLEFGGTRTYDAAKDTEKAENALKEQKESDLAGDRMKQVEAKTYNTQLELQTLEQLDEIRQMNKQLVDRNFAADTALKYLHEREIDSSVAINEDQAACVSEFEREMMDFKQELEERDHALATEAELDRSNSTSSYSETKTSTSQVSLNPVLSTDHLLLRPVNIADGEPAIQNLSGIRKLYPKLHVKPKKQAVEKEVFLNDLLAGYESSEEEKCF</sequence>
<dbReference type="Proteomes" id="UP000823046">
    <property type="component" value="Unassembled WGS sequence"/>
</dbReference>
<proteinExistence type="inferred from homology"/>
<organism evidence="10 11">
    <name type="scientific">Cardiosporidium cionae</name>
    <dbReference type="NCBI Taxonomy" id="476202"/>
    <lineage>
        <taxon>Eukaryota</taxon>
        <taxon>Sar</taxon>
        <taxon>Alveolata</taxon>
        <taxon>Apicomplexa</taxon>
        <taxon>Aconoidasida</taxon>
        <taxon>Nephromycida</taxon>
        <taxon>Cardiosporidium</taxon>
    </lineage>
</organism>
<comment type="subcellular location">
    <subcellularLocation>
        <location evidence="1 8">Nucleus</location>
    </subcellularLocation>
</comment>
<feature type="binding site" evidence="8">
    <location>
        <position position="57"/>
    </location>
    <ligand>
        <name>Zn(2+)</name>
        <dbReference type="ChEBI" id="CHEBI:29105"/>
    </ligand>
</feature>
<evidence type="ECO:0000256" key="6">
    <source>
        <dbReference type="ARBA" id="ARBA00023187"/>
    </source>
</evidence>
<dbReference type="InterPro" id="IPR007590">
    <property type="entry name" value="Saf4/Yju2"/>
</dbReference>
<keyword evidence="7 8" id="KW-0539">Nucleus</keyword>
<keyword evidence="6" id="KW-0508">mRNA splicing</keyword>
<reference evidence="10 11" key="1">
    <citation type="journal article" date="2020" name="bioRxiv">
        <title>Metabolic contributions of an alphaproteobacterial endosymbiont in the apicomplexan Cardiosporidium cionae.</title>
        <authorList>
            <person name="Hunter E.S."/>
            <person name="Paight C.J."/>
            <person name="Lane C.E."/>
        </authorList>
    </citation>
    <scope>NUCLEOTIDE SEQUENCE [LARGE SCALE GENOMIC DNA]</scope>
    <source>
        <strain evidence="10">ESH_2018</strain>
    </source>
</reference>
<dbReference type="Pfam" id="PF04502">
    <property type="entry name" value="Saf4_Yju2"/>
    <property type="match status" value="1"/>
</dbReference>
<keyword evidence="5 8" id="KW-0862">Zinc</keyword>
<keyword evidence="3 8" id="KW-0479">Metal-binding</keyword>
<evidence type="ECO:0000256" key="2">
    <source>
        <dbReference type="ARBA" id="ARBA00022664"/>
    </source>
</evidence>
<evidence type="ECO:0000256" key="9">
    <source>
        <dbReference type="SAM" id="MobiDB-lite"/>
    </source>
</evidence>
<dbReference type="HAMAP" id="MF_03226">
    <property type="entry name" value="YJU2"/>
    <property type="match status" value="1"/>
</dbReference>
<feature type="region of interest" description="Disordered" evidence="9">
    <location>
        <begin position="232"/>
        <end position="256"/>
    </location>
</feature>
<accession>A0ABQ7JFF9</accession>
<feature type="compositionally biased region" description="Low complexity" evidence="9">
    <location>
        <begin position="238"/>
        <end position="252"/>
    </location>
</feature>
<evidence type="ECO:0000256" key="1">
    <source>
        <dbReference type="ARBA" id="ARBA00004123"/>
    </source>
</evidence>
<gene>
    <name evidence="10" type="ORF">IE077_003846</name>
</gene>
<dbReference type="EMBL" id="JADAQX010000058">
    <property type="protein sequence ID" value="KAF8822385.1"/>
    <property type="molecule type" value="Genomic_DNA"/>
</dbReference>
<evidence type="ECO:0000256" key="3">
    <source>
        <dbReference type="ARBA" id="ARBA00022723"/>
    </source>
</evidence>
<protein>
    <recommendedName>
        <fullName evidence="8">Splicing factor YJU2</fullName>
    </recommendedName>
</protein>
<dbReference type="PANTHER" id="PTHR12111">
    <property type="entry name" value="SPLICING FACTOR YJU2"/>
    <property type="match status" value="1"/>
</dbReference>
<dbReference type="InterPro" id="IPR043701">
    <property type="entry name" value="Yju2"/>
</dbReference>
<dbReference type="PANTHER" id="PTHR12111:SF1">
    <property type="entry name" value="SPLICING FACTOR YJU2"/>
    <property type="match status" value="1"/>
</dbReference>
<keyword evidence="2" id="KW-0507">mRNA processing</keyword>
<comment type="similarity">
    <text evidence="8">Belongs to the CWC16 family. YJU2 subfamily.</text>
</comment>
<comment type="function">
    <text evidence="8">Part of the spliceosome which catalyzes two sequential transesterification reactions, first the excision of the non-coding intron from pre-mRNA and then the ligation of the coding exons to form the mature mRNA. Plays a role in stabilizing the structure of the spliceosome catalytic core and docking of the branch helix into the active site, producing 5'-exon and lariat intron-3'-intermediates.</text>
</comment>
<evidence type="ECO:0000256" key="4">
    <source>
        <dbReference type="ARBA" id="ARBA00022728"/>
    </source>
</evidence>
<evidence type="ECO:0000256" key="5">
    <source>
        <dbReference type="ARBA" id="ARBA00022833"/>
    </source>
</evidence>
<evidence type="ECO:0000313" key="10">
    <source>
        <dbReference type="EMBL" id="KAF8822385.1"/>
    </source>
</evidence>
<name>A0ABQ7JFF9_9APIC</name>
<keyword evidence="11" id="KW-1185">Reference proteome</keyword>
<feature type="binding site" evidence="8">
    <location>
        <position position="91"/>
    </location>
    <ligand>
        <name>Zn(2+)</name>
        <dbReference type="ChEBI" id="CHEBI:29105"/>
    </ligand>
</feature>
<evidence type="ECO:0000256" key="7">
    <source>
        <dbReference type="ARBA" id="ARBA00023242"/>
    </source>
</evidence>
<comment type="caution">
    <text evidence="10">The sequence shown here is derived from an EMBL/GenBank/DDBJ whole genome shotgun (WGS) entry which is preliminary data.</text>
</comment>
<feature type="binding site" evidence="8">
    <location>
        <position position="94"/>
    </location>
    <ligand>
        <name>Zn(2+)</name>
        <dbReference type="ChEBI" id="CHEBI:29105"/>
    </ligand>
</feature>
<feature type="binding site" evidence="8">
    <location>
        <position position="54"/>
    </location>
    <ligand>
        <name>Zn(2+)</name>
        <dbReference type="ChEBI" id="CHEBI:29105"/>
    </ligand>
</feature>
<evidence type="ECO:0000313" key="11">
    <source>
        <dbReference type="Proteomes" id="UP000823046"/>
    </source>
</evidence>
<keyword evidence="4 8" id="KW-0747">Spliceosome</keyword>
<comment type="subunit">
    <text evidence="8">Component of the spliceosome. Present in the activated B complex, the catalytically activated B* complex which catalyzes the branching, the catalytic step 1 C complex catalyzing the exon ligation, and the postcatalytic P complex containing the ligated exons (mRNA) and the excised lariat intron.</text>
</comment>